<dbReference type="Pfam" id="PF00106">
    <property type="entry name" value="adh_short"/>
    <property type="match status" value="1"/>
</dbReference>
<evidence type="ECO:0000313" key="6">
    <source>
        <dbReference type="Proteomes" id="UP000467379"/>
    </source>
</evidence>
<reference evidence="4 5" key="1">
    <citation type="submission" date="2016-12" db="EMBL/GenBank/DDBJ databases">
        <title>The new phylogeny of genus Mycobacterium.</title>
        <authorList>
            <person name="Tortoli E."/>
            <person name="Trovato A."/>
            <person name="Cirillo D.M."/>
        </authorList>
    </citation>
    <scope>NUCLEOTIDE SEQUENCE [LARGE SCALE GENOMIC DNA]</scope>
    <source>
        <strain evidence="4 5">DSM 44624</strain>
    </source>
</reference>
<evidence type="ECO:0000256" key="2">
    <source>
        <dbReference type="ARBA" id="ARBA00023002"/>
    </source>
</evidence>
<dbReference type="InterPro" id="IPR002347">
    <property type="entry name" value="SDR_fam"/>
</dbReference>
<dbReference type="Proteomes" id="UP000192441">
    <property type="component" value="Unassembled WGS sequence"/>
</dbReference>
<evidence type="ECO:0000313" key="3">
    <source>
        <dbReference type="EMBL" id="BBZ15454.1"/>
    </source>
</evidence>
<dbReference type="Proteomes" id="UP000467379">
    <property type="component" value="Plasmid pJCM12687"/>
</dbReference>
<dbReference type="Pfam" id="PF13561">
    <property type="entry name" value="adh_short_C2"/>
    <property type="match status" value="1"/>
</dbReference>
<dbReference type="InterPro" id="IPR051122">
    <property type="entry name" value="SDR_DHRS6-like"/>
</dbReference>
<dbReference type="EMBL" id="AP022607">
    <property type="protein sequence ID" value="BBZ15454.1"/>
    <property type="molecule type" value="Genomic_DNA"/>
</dbReference>
<keyword evidence="2" id="KW-0560">Oxidoreductase</keyword>
<geneLocation type="plasmid" evidence="3 6">
    <name>pJCM12687</name>
</geneLocation>
<reference evidence="3 6" key="2">
    <citation type="journal article" date="2019" name="Emerg. Microbes Infect.">
        <title>Comprehensive subspecies identification of 175 nontuberculous mycobacteria species based on 7547 genomic profiles.</title>
        <authorList>
            <person name="Matsumoto Y."/>
            <person name="Kinjo T."/>
            <person name="Motooka D."/>
            <person name="Nabeya D."/>
            <person name="Jung N."/>
            <person name="Uechi K."/>
            <person name="Horii T."/>
            <person name="Iida T."/>
            <person name="Fujita J."/>
            <person name="Nakamura S."/>
        </authorList>
    </citation>
    <scope>NUCLEOTIDE SEQUENCE [LARGE SCALE GENOMIC DNA]</scope>
    <source>
        <strain evidence="3 6">JCM 12687</strain>
        <plasmid evidence="3">pJCM12687</plasmid>
    </source>
</reference>
<dbReference type="RefSeq" id="WP_083130864.1">
    <property type="nucleotide sequence ID" value="NZ_AP022607.1"/>
</dbReference>
<dbReference type="AlphaFoldDB" id="A0A7I7WDD3"/>
<gene>
    <name evidence="4" type="ORF">BST20_06255</name>
    <name evidence="3" type="ORF">MBRA_56490</name>
</gene>
<organism evidence="4 5">
    <name type="scientific">Mycobacterium branderi</name>
    <dbReference type="NCBI Taxonomy" id="43348"/>
    <lineage>
        <taxon>Bacteria</taxon>
        <taxon>Bacillati</taxon>
        <taxon>Actinomycetota</taxon>
        <taxon>Actinomycetes</taxon>
        <taxon>Mycobacteriales</taxon>
        <taxon>Mycobacteriaceae</taxon>
        <taxon>Mycobacterium</taxon>
    </lineage>
</organism>
<accession>A0A7I7WDD3</accession>
<dbReference type="GO" id="GO:0016491">
    <property type="term" value="F:oxidoreductase activity"/>
    <property type="evidence" value="ECO:0007669"/>
    <property type="project" value="UniProtKB-KW"/>
</dbReference>
<dbReference type="EMBL" id="MVHM01000002">
    <property type="protein sequence ID" value="ORA40436.1"/>
    <property type="molecule type" value="Genomic_DNA"/>
</dbReference>
<evidence type="ECO:0000256" key="1">
    <source>
        <dbReference type="ARBA" id="ARBA00006484"/>
    </source>
</evidence>
<name>A0A7I7WDD3_9MYCO</name>
<dbReference type="SUPFAM" id="SSF51735">
    <property type="entry name" value="NAD(P)-binding Rossmann-fold domains"/>
    <property type="match status" value="1"/>
</dbReference>
<dbReference type="OrthoDB" id="5786478at2"/>
<dbReference type="NCBIfam" id="NF009092">
    <property type="entry name" value="PRK12428.1"/>
    <property type="match status" value="1"/>
</dbReference>
<keyword evidence="6" id="KW-1185">Reference proteome</keyword>
<dbReference type="InterPro" id="IPR036291">
    <property type="entry name" value="NAD(P)-bd_dom_sf"/>
</dbReference>
<protein>
    <submittedName>
        <fullName evidence="3">3-alpha-hydroxysteroid dehydrogenase</fullName>
    </submittedName>
</protein>
<sequence length="276" mass="29348">MATSSSAVLDHYKDRPVVVTGCASGIGSAVGRTLTEAGAWVVGLDRKRPHCPMRQFVTVDLADPESIQSAVTSLPTEVFALFNCAGLSSGAADPTTVIKVNFLGLRELVENVEPRIPSGGAIVSTASAAGRGYRDNSEQVLGLVQSAGFLGGDRWVTEHASYIREYGGYRLSKEAVILYTMARCWCLGKRGVRINALAPGVTDTPMLQDVAKAHGWQRLDDAVEPLGRRATADEQARVLLFLNSDWASYVNGQTIWSDGGAIAAGEIAQLAADHDS</sequence>
<evidence type="ECO:0000313" key="4">
    <source>
        <dbReference type="EMBL" id="ORA40436.1"/>
    </source>
</evidence>
<proteinExistence type="inferred from homology"/>
<keyword evidence="3" id="KW-0614">Plasmid</keyword>
<dbReference type="PANTHER" id="PTHR43477:SF1">
    <property type="entry name" value="DIHYDROANTICAPSIN 7-DEHYDROGENASE"/>
    <property type="match status" value="1"/>
</dbReference>
<dbReference type="PRINTS" id="PR00081">
    <property type="entry name" value="GDHRDH"/>
</dbReference>
<dbReference type="Gene3D" id="3.40.50.720">
    <property type="entry name" value="NAD(P)-binding Rossmann-like Domain"/>
    <property type="match status" value="1"/>
</dbReference>
<reference evidence="3" key="3">
    <citation type="submission" date="2020-02" db="EMBL/GenBank/DDBJ databases">
        <authorList>
            <person name="Matsumoto Y."/>
            <person name="Kinjo T."/>
            <person name="Motooka D."/>
            <person name="Nabeya D."/>
            <person name="Jung N."/>
            <person name="Uechi K."/>
            <person name="Horii T."/>
            <person name="Iida T."/>
            <person name="Fujita J."/>
            <person name="Nakamura S."/>
        </authorList>
    </citation>
    <scope>NUCLEOTIDE SEQUENCE</scope>
    <source>
        <strain evidence="3">JCM 12687</strain>
        <plasmid evidence="3">pJCM12687</plasmid>
    </source>
</reference>
<dbReference type="PANTHER" id="PTHR43477">
    <property type="entry name" value="DIHYDROANTICAPSIN 7-DEHYDROGENASE"/>
    <property type="match status" value="1"/>
</dbReference>
<comment type="similarity">
    <text evidence="1">Belongs to the short-chain dehydrogenases/reductases (SDR) family.</text>
</comment>
<evidence type="ECO:0000313" key="5">
    <source>
        <dbReference type="Proteomes" id="UP000192441"/>
    </source>
</evidence>